<dbReference type="EMBL" id="AP023420">
    <property type="protein sequence ID" value="BCK84658.1"/>
    <property type="molecule type" value="Genomic_DNA"/>
</dbReference>
<evidence type="ECO:0008006" key="3">
    <source>
        <dbReference type="Google" id="ProtNLM"/>
    </source>
</evidence>
<protein>
    <recommendedName>
        <fullName evidence="3">Cytosolic protein</fullName>
    </recommendedName>
</protein>
<reference evidence="1" key="1">
    <citation type="submission" date="2020-09" db="EMBL/GenBank/DDBJ databases">
        <title>New species isolated from human feces.</title>
        <authorList>
            <person name="Kitahara M."/>
            <person name="Shigeno Y."/>
            <person name="Shime M."/>
            <person name="Matsumoto Y."/>
            <person name="Nakamura S."/>
            <person name="Motooka D."/>
            <person name="Fukuoka S."/>
            <person name="Nishikawa H."/>
            <person name="Benno Y."/>
        </authorList>
    </citation>
    <scope>NUCLEOTIDE SEQUENCE</scope>
    <source>
        <strain evidence="1">MM59</strain>
    </source>
</reference>
<evidence type="ECO:0000313" key="2">
    <source>
        <dbReference type="Proteomes" id="UP000679848"/>
    </source>
</evidence>
<keyword evidence="2" id="KW-1185">Reference proteome</keyword>
<sequence>MSFSKDILKGFVDMHVHAGPSVAARKVDAYDMMELAGEAGYRAFLVKDHYFPTMMGTRMITDHCSKNECQCFGGLALNRSVGLFNVYAVDAACNMGARTIYMPTVSCVNHIAGHSGGHKFVGSGDSSVVDNGIEYVDANGQLHPGAVDVISYIATKHPEVVLCTGHGTAREVDAVVRKAVELGVPKICVNHPHFLVNATYEQMREWADLGAYIELNAAVFSSIAKSGTCSDEMAGKILEIIPTEKIVLDSDLGQKVNVDPITGMLQFINLLADQFGITEEQINLMGKKTPAMLLGLD</sequence>
<dbReference type="Proteomes" id="UP000679848">
    <property type="component" value="Chromosome"/>
</dbReference>
<gene>
    <name evidence="1" type="ORF">MM59RIKEN_19770</name>
</gene>
<dbReference type="Pfam" id="PF19799">
    <property type="entry name" value="DUF6282"/>
    <property type="match status" value="1"/>
</dbReference>
<proteinExistence type="predicted"/>
<dbReference type="AlphaFoldDB" id="A0A810Q8S2"/>
<organism evidence="1 2">
    <name type="scientific">Pusillibacter faecalis</name>
    <dbReference type="NCBI Taxonomy" id="2714358"/>
    <lineage>
        <taxon>Bacteria</taxon>
        <taxon>Bacillati</taxon>
        <taxon>Bacillota</taxon>
        <taxon>Clostridia</taxon>
        <taxon>Eubacteriales</taxon>
        <taxon>Oscillospiraceae</taxon>
        <taxon>Pusillibacter</taxon>
    </lineage>
</organism>
<dbReference type="RefSeq" id="WP_187029331.1">
    <property type="nucleotide sequence ID" value="NZ_AP023420.1"/>
</dbReference>
<dbReference type="SUPFAM" id="SSF51556">
    <property type="entry name" value="Metallo-dependent hydrolases"/>
    <property type="match status" value="1"/>
</dbReference>
<dbReference type="KEGG" id="pfaa:MM59RIKEN_19770"/>
<name>A0A810Q8S2_9FIRM</name>
<evidence type="ECO:0000313" key="1">
    <source>
        <dbReference type="EMBL" id="BCK84658.1"/>
    </source>
</evidence>
<accession>A0A810Q8S2</accession>
<dbReference type="InterPro" id="IPR032466">
    <property type="entry name" value="Metal_Hydrolase"/>
</dbReference>
<dbReference type="InterPro" id="IPR046249">
    <property type="entry name" value="DUF6282"/>
</dbReference>